<dbReference type="AlphaFoldDB" id="A0A1I8H4S7"/>
<sequence>GGPAAPGQRYRKHCDLVHLSVQPRQSAMVRLSTIMADEAKFVIRRSAENIGSLKNGLDSWSYFRQCVS</sequence>
<evidence type="ECO:0000313" key="2">
    <source>
        <dbReference type="WBParaSite" id="maker-uti_cns_0003289-snap-gene-0.6-mRNA-1"/>
    </source>
</evidence>
<evidence type="ECO:0000313" key="3">
    <source>
        <dbReference type="WBParaSite" id="maker-uti_cns_0004502-snap-gene-0.11-mRNA-1"/>
    </source>
</evidence>
<name>A0A1I8H4S7_9PLAT</name>
<accession>A0A1I8H4S7</accession>
<organism evidence="1 3">
    <name type="scientific">Macrostomum lignano</name>
    <dbReference type="NCBI Taxonomy" id="282301"/>
    <lineage>
        <taxon>Eukaryota</taxon>
        <taxon>Metazoa</taxon>
        <taxon>Spiralia</taxon>
        <taxon>Lophotrochozoa</taxon>
        <taxon>Platyhelminthes</taxon>
        <taxon>Rhabditophora</taxon>
        <taxon>Macrostomorpha</taxon>
        <taxon>Macrostomida</taxon>
        <taxon>Macrostomidae</taxon>
        <taxon>Macrostomum</taxon>
    </lineage>
</organism>
<protein>
    <submittedName>
        <fullName evidence="2 3">Transposase</fullName>
    </submittedName>
</protein>
<keyword evidence="1" id="KW-1185">Reference proteome</keyword>
<reference evidence="2 3" key="1">
    <citation type="submission" date="2016-11" db="UniProtKB">
        <authorList>
            <consortium name="WormBaseParasite"/>
        </authorList>
    </citation>
    <scope>IDENTIFICATION</scope>
</reference>
<dbReference type="Proteomes" id="UP000095280">
    <property type="component" value="Unplaced"/>
</dbReference>
<proteinExistence type="predicted"/>
<evidence type="ECO:0000313" key="1">
    <source>
        <dbReference type="Proteomes" id="UP000095280"/>
    </source>
</evidence>
<dbReference type="WBParaSite" id="maker-uti_cns_0004502-snap-gene-0.11-mRNA-1">
    <property type="protein sequence ID" value="maker-uti_cns_0004502-snap-gene-0.11-mRNA-1"/>
    <property type="gene ID" value="maker-uti_cns_0004502-snap-gene-0.11"/>
</dbReference>
<dbReference type="WBParaSite" id="maker-uti_cns_0003289-snap-gene-0.6-mRNA-1">
    <property type="protein sequence ID" value="maker-uti_cns_0003289-snap-gene-0.6-mRNA-1"/>
    <property type="gene ID" value="maker-uti_cns_0003289-snap-gene-0.6"/>
</dbReference>